<accession>A0ABY5T020</accession>
<dbReference type="Proteomes" id="UP001065265">
    <property type="component" value="Chromosome"/>
</dbReference>
<sequence>MPTTILIVEDEILIAIEMEEVVKDLGHRSAGIADDMCSAMAKASSEVDVALVDLNLADGATGPAIGERLAREFGMEIVFVTANPAQLGDGVEGTLGALEKPVDVSILREVLDYVIAHRDGKEVEPPKRLRLFAA</sequence>
<reference evidence="3" key="1">
    <citation type="submission" date="2022-02" db="EMBL/GenBank/DDBJ databases">
        <title>Qipengyuania spongiae sp. nov., isolated from marine sponge.</title>
        <authorList>
            <person name="Li Z."/>
            <person name="Zhang M."/>
        </authorList>
    </citation>
    <scope>NUCLEOTIDE SEQUENCE</scope>
    <source>
        <strain evidence="3">PHS-Z21</strain>
    </source>
</reference>
<dbReference type="NCBIfam" id="NF009972">
    <property type="entry name" value="PRK13435.1-3"/>
    <property type="match status" value="1"/>
</dbReference>
<dbReference type="RefSeq" id="WP_265559739.1">
    <property type="nucleotide sequence ID" value="NZ_CP092471.1"/>
</dbReference>
<evidence type="ECO:0000313" key="4">
    <source>
        <dbReference type="Proteomes" id="UP001065265"/>
    </source>
</evidence>
<evidence type="ECO:0000256" key="1">
    <source>
        <dbReference type="PROSITE-ProRule" id="PRU00169"/>
    </source>
</evidence>
<evidence type="ECO:0000259" key="2">
    <source>
        <dbReference type="PROSITE" id="PS50110"/>
    </source>
</evidence>
<dbReference type="InterPro" id="IPR011006">
    <property type="entry name" value="CheY-like_superfamily"/>
</dbReference>
<dbReference type="EMBL" id="CP092471">
    <property type="protein sequence ID" value="UVI39925.1"/>
    <property type="molecule type" value="Genomic_DNA"/>
</dbReference>
<gene>
    <name evidence="3" type="ORF">L1F33_02900</name>
</gene>
<protein>
    <submittedName>
        <fullName evidence="3">Response regulator</fullName>
    </submittedName>
</protein>
<dbReference type="Gene3D" id="3.40.50.2300">
    <property type="match status" value="1"/>
</dbReference>
<dbReference type="InterPro" id="IPR001789">
    <property type="entry name" value="Sig_transdc_resp-reg_receiver"/>
</dbReference>
<feature type="domain" description="Response regulatory" evidence="2">
    <location>
        <begin position="4"/>
        <end position="115"/>
    </location>
</feature>
<dbReference type="SMART" id="SM00448">
    <property type="entry name" value="REC"/>
    <property type="match status" value="1"/>
</dbReference>
<keyword evidence="1" id="KW-0597">Phosphoprotein</keyword>
<dbReference type="Pfam" id="PF00072">
    <property type="entry name" value="Response_reg"/>
    <property type="match status" value="1"/>
</dbReference>
<dbReference type="SUPFAM" id="SSF52172">
    <property type="entry name" value="CheY-like"/>
    <property type="match status" value="1"/>
</dbReference>
<keyword evidence="4" id="KW-1185">Reference proteome</keyword>
<organism evidence="3 4">
    <name type="scientific">Qipengyuania spongiae</name>
    <dbReference type="NCBI Taxonomy" id="2909673"/>
    <lineage>
        <taxon>Bacteria</taxon>
        <taxon>Pseudomonadati</taxon>
        <taxon>Pseudomonadota</taxon>
        <taxon>Alphaproteobacteria</taxon>
        <taxon>Sphingomonadales</taxon>
        <taxon>Erythrobacteraceae</taxon>
        <taxon>Qipengyuania</taxon>
    </lineage>
</organism>
<name>A0ABY5T020_9SPHN</name>
<evidence type="ECO:0000313" key="3">
    <source>
        <dbReference type="EMBL" id="UVI39925.1"/>
    </source>
</evidence>
<dbReference type="PROSITE" id="PS50110">
    <property type="entry name" value="RESPONSE_REGULATORY"/>
    <property type="match status" value="1"/>
</dbReference>
<proteinExistence type="predicted"/>
<feature type="modified residue" description="4-aspartylphosphate" evidence="1">
    <location>
        <position position="53"/>
    </location>
</feature>